<dbReference type="RefSeq" id="WP_196816279.1">
    <property type="nucleotide sequence ID" value="NZ_CP012850.1"/>
</dbReference>
<reference evidence="3" key="1">
    <citation type="submission" date="2015-10" db="EMBL/GenBank/DDBJ databases">
        <title>Niche specialization of a soil ammonia-oxidizing archaeon, Candidatus Nitrosocosmicus oleophilus.</title>
        <authorList>
            <person name="Jung M.-Y."/>
            <person name="Rhee S.-K."/>
        </authorList>
    </citation>
    <scope>NUCLEOTIDE SEQUENCE [LARGE SCALE GENOMIC DNA]</scope>
    <source>
        <strain evidence="3">MY3</strain>
    </source>
</reference>
<protein>
    <submittedName>
        <fullName evidence="2">Uncharacterized protein</fullName>
    </submittedName>
</protein>
<name>A0A654M004_9ARCH</name>
<evidence type="ECO:0000256" key="1">
    <source>
        <dbReference type="SAM" id="Phobius"/>
    </source>
</evidence>
<sequence length="82" mass="8877">MDTKISLAVITIVAVSMALFPLIVNQSANAVTKCEDESGKSHPWIEGCKQGWYDHDHCKTYNGGTGEVAKGYKVGWSKGSCK</sequence>
<keyword evidence="1" id="KW-1133">Transmembrane helix</keyword>
<proteinExistence type="predicted"/>
<evidence type="ECO:0000313" key="2">
    <source>
        <dbReference type="EMBL" id="ALI37154.1"/>
    </source>
</evidence>
<dbReference type="OrthoDB" id="8981at2157"/>
<keyword evidence="3" id="KW-1185">Reference proteome</keyword>
<organism evidence="2 3">
    <name type="scientific">Candidatus Nitrosocosmicus oleophilus</name>
    <dbReference type="NCBI Taxonomy" id="1353260"/>
    <lineage>
        <taxon>Archaea</taxon>
        <taxon>Nitrososphaerota</taxon>
        <taxon>Nitrososphaeria</taxon>
        <taxon>Nitrososphaerales</taxon>
        <taxon>Nitrososphaeraceae</taxon>
        <taxon>Candidatus Nitrosocosmicus</taxon>
    </lineage>
</organism>
<keyword evidence="1" id="KW-0812">Transmembrane</keyword>
<dbReference type="Proteomes" id="UP000058925">
    <property type="component" value="Chromosome"/>
</dbReference>
<accession>A0A654M004</accession>
<dbReference type="KEGG" id="taa:NMY3_02967"/>
<feature type="transmembrane region" description="Helical" evidence="1">
    <location>
        <begin position="7"/>
        <end position="24"/>
    </location>
</feature>
<evidence type="ECO:0000313" key="3">
    <source>
        <dbReference type="Proteomes" id="UP000058925"/>
    </source>
</evidence>
<keyword evidence="1" id="KW-0472">Membrane</keyword>
<dbReference type="GeneID" id="60422844"/>
<dbReference type="AlphaFoldDB" id="A0A654M004"/>
<gene>
    <name evidence="2" type="ORF">NMY3_02967</name>
</gene>
<dbReference type="EMBL" id="CP012850">
    <property type="protein sequence ID" value="ALI37154.1"/>
    <property type="molecule type" value="Genomic_DNA"/>
</dbReference>